<reference evidence="8 9" key="1">
    <citation type="submission" date="2024-02" db="EMBL/GenBank/DDBJ databases">
        <authorList>
            <person name="Daric V."/>
            <person name="Darras S."/>
        </authorList>
    </citation>
    <scope>NUCLEOTIDE SEQUENCE [LARGE SCALE GENOMIC DNA]</scope>
</reference>
<dbReference type="PANTHER" id="PTHR46768:SF1">
    <property type="entry name" value="TWO PORE CHANNEL PROTEIN 2"/>
    <property type="match status" value="1"/>
</dbReference>
<feature type="transmembrane region" description="Helical" evidence="6">
    <location>
        <begin position="580"/>
        <end position="597"/>
    </location>
</feature>
<dbReference type="InterPro" id="IPR027359">
    <property type="entry name" value="Volt_channel_dom_sf"/>
</dbReference>
<comment type="caution">
    <text evidence="8">The sequence shown here is derived from an EMBL/GenBank/DDBJ whole genome shotgun (WGS) entry which is preliminary data.</text>
</comment>
<feature type="domain" description="Ion transport" evidence="7">
    <location>
        <begin position="478"/>
        <end position="746"/>
    </location>
</feature>
<feature type="transmembrane region" description="Helical" evidence="6">
    <location>
        <begin position="480"/>
        <end position="504"/>
    </location>
</feature>
<dbReference type="InterPro" id="IPR028798">
    <property type="entry name" value="TPC2"/>
</dbReference>
<feature type="transmembrane region" description="Helical" evidence="6">
    <location>
        <begin position="105"/>
        <end position="123"/>
    </location>
</feature>
<accession>A0ABP0F9Z6</accession>
<evidence type="ECO:0000256" key="2">
    <source>
        <dbReference type="ARBA" id="ARBA00022692"/>
    </source>
</evidence>
<feature type="transmembrane region" description="Helical" evidence="6">
    <location>
        <begin position="186"/>
        <end position="208"/>
    </location>
</feature>
<evidence type="ECO:0000256" key="6">
    <source>
        <dbReference type="SAM" id="Phobius"/>
    </source>
</evidence>
<dbReference type="Pfam" id="PF00520">
    <property type="entry name" value="Ion_trans"/>
    <property type="match status" value="2"/>
</dbReference>
<dbReference type="PANTHER" id="PTHR46768">
    <property type="entry name" value="TWO PORE CALCIUM CHANNEL PROTEIN 2"/>
    <property type="match status" value="1"/>
</dbReference>
<gene>
    <name evidence="8" type="ORF">CVLEPA_LOCUS5196</name>
</gene>
<protein>
    <recommendedName>
        <fullName evidence="7">Ion transport domain-containing protein</fullName>
    </recommendedName>
</protein>
<comment type="subcellular location">
    <subcellularLocation>
        <location evidence="1">Membrane</location>
        <topology evidence="1">Multi-pass membrane protein</topology>
    </subcellularLocation>
</comment>
<evidence type="ECO:0000313" key="8">
    <source>
        <dbReference type="EMBL" id="CAK8675643.1"/>
    </source>
</evidence>
<evidence type="ECO:0000259" key="7">
    <source>
        <dbReference type="Pfam" id="PF00520"/>
    </source>
</evidence>
<evidence type="ECO:0000256" key="4">
    <source>
        <dbReference type="ARBA" id="ARBA00023136"/>
    </source>
</evidence>
<keyword evidence="4 6" id="KW-0472">Membrane</keyword>
<dbReference type="Gene3D" id="1.20.120.350">
    <property type="entry name" value="Voltage-gated potassium channels. Chain C"/>
    <property type="match status" value="1"/>
</dbReference>
<feature type="transmembrane region" description="Helical" evidence="6">
    <location>
        <begin position="541"/>
        <end position="560"/>
    </location>
</feature>
<dbReference type="InterPro" id="IPR005821">
    <property type="entry name" value="Ion_trans_dom"/>
</dbReference>
<keyword evidence="9" id="KW-1185">Reference proteome</keyword>
<keyword evidence="3 6" id="KW-1133">Transmembrane helix</keyword>
<dbReference type="SUPFAM" id="SSF81324">
    <property type="entry name" value="Voltage-gated potassium channels"/>
    <property type="match status" value="2"/>
</dbReference>
<feature type="transmembrane region" description="Helical" evidence="6">
    <location>
        <begin position="246"/>
        <end position="268"/>
    </location>
</feature>
<evidence type="ECO:0000256" key="3">
    <source>
        <dbReference type="ARBA" id="ARBA00022989"/>
    </source>
</evidence>
<feature type="domain" description="Ion transport" evidence="7">
    <location>
        <begin position="139"/>
        <end position="352"/>
    </location>
</feature>
<dbReference type="Gene3D" id="1.10.287.70">
    <property type="match status" value="2"/>
</dbReference>
<feature type="transmembrane region" description="Helical" evidence="6">
    <location>
        <begin position="623"/>
        <end position="642"/>
    </location>
</feature>
<proteinExistence type="predicted"/>
<feature type="transmembrane region" description="Helical" evidence="6">
    <location>
        <begin position="325"/>
        <end position="349"/>
    </location>
</feature>
<name>A0ABP0F9Z6_CLALP</name>
<organism evidence="8 9">
    <name type="scientific">Clavelina lepadiformis</name>
    <name type="common">Light-bulb sea squirt</name>
    <name type="synonym">Ascidia lepadiformis</name>
    <dbReference type="NCBI Taxonomy" id="159417"/>
    <lineage>
        <taxon>Eukaryota</taxon>
        <taxon>Metazoa</taxon>
        <taxon>Chordata</taxon>
        <taxon>Tunicata</taxon>
        <taxon>Ascidiacea</taxon>
        <taxon>Aplousobranchia</taxon>
        <taxon>Clavelinidae</taxon>
        <taxon>Clavelina</taxon>
    </lineage>
</organism>
<sequence>MDVESSKYKNSVLNRDDTQLTDSTQSTEQQVQDHAASINAVRCHNNINSDEELLLSTPTDAEKAYLKDVKMQSVVFIEDAVQYRSIHHKASKFSLTLYRWYRSASIQYVIKLATFIILMLAFIEEPSSLSWSSDPRRNCKRFELPHGITEGIEILCLVILTVSNIIQGYLSTHKESQVPFLKRNPWLTGGFIVLLLSFADVIVSLVLGNDSYRIRIRRLFRPYFLVQNTTMLKKTLKAMWNTLPEIASVLTLLSLHLYFFTMLGMLVFPHRTANSTAINGDEFNNTEWKLYFRTIDNAIMSLLVLLTTANNPDVMMPAYSENRLYAIYFILFSLIGTFLVFNLLTAIIYNQFRGYFKCSMQTSYFRRCVALSAAHHSLCKATAVVKGQNYMELDQPLASVCIIQEVLRKASLSPEQRRHVYTALKEACDNGLTELNLDLFNNLFRNIDSSFHLSILPKAQVPVWTSKVMKFIQKLVQNRYFDVAGNFVVLLNAILMTVEIAIHYEEAFKGVFSRLNIMNYVFVGYYFIEQTLKMLSLGKKYFVNINCLYDGAITVALVVIELVQLSKYGHSSPASVRGLSLWDCARIVNILVLLRLLRIIPHFRPMALVTGVLLDIIRSLKSFAGIIIIIYYTFAIMGMIVFENAISPPPGLPFPKANSALTTMPPPPEYECGTYQQLQYWANNFNDFASSVVVLWDVMVVNNWGVFLQAYKAEVNSWSQLFFVIWWLISSVVCVNLFVALILDHFIAKWEGDSRERTENHRGTIQSLFQNHLHQPSQERIQKELRKHPCLQSDVTC</sequence>
<evidence type="ECO:0000313" key="9">
    <source>
        <dbReference type="Proteomes" id="UP001642483"/>
    </source>
</evidence>
<feature type="transmembrane region" description="Helical" evidence="6">
    <location>
        <begin position="724"/>
        <end position="747"/>
    </location>
</feature>
<keyword evidence="2 6" id="KW-0812">Transmembrane</keyword>
<feature type="region of interest" description="Disordered" evidence="5">
    <location>
        <begin position="1"/>
        <end position="24"/>
    </location>
</feature>
<feature type="transmembrane region" description="Helical" evidence="6">
    <location>
        <begin position="510"/>
        <end position="529"/>
    </location>
</feature>
<evidence type="ECO:0000256" key="1">
    <source>
        <dbReference type="ARBA" id="ARBA00004141"/>
    </source>
</evidence>
<dbReference type="EMBL" id="CAWYQH010000024">
    <property type="protein sequence ID" value="CAK8675643.1"/>
    <property type="molecule type" value="Genomic_DNA"/>
</dbReference>
<evidence type="ECO:0000256" key="5">
    <source>
        <dbReference type="SAM" id="MobiDB-lite"/>
    </source>
</evidence>
<dbReference type="Proteomes" id="UP001642483">
    <property type="component" value="Unassembled WGS sequence"/>
</dbReference>